<sequence length="147" mass="16654">MLNKVTLIGNVGQDPDVRYMPDGSAVATLSIATSRRWKDKSTGERKESTEWHRVVIFRELAKIVSDYVKKGQQIYIEGSLRTRKWQGSDGQDRYTTEIIANVMHMLGRKEGGSNTPPHPATDNKPENNSSMPPMHNDYEGFDDDIPF</sequence>
<keyword evidence="2" id="KW-0227">DNA damage</keyword>
<dbReference type="Proteomes" id="UP000033684">
    <property type="component" value="Unassembled WGS sequence"/>
</dbReference>
<gene>
    <name evidence="5" type="ORF">VZ94_01015</name>
</gene>
<keyword evidence="2" id="KW-0235">DNA replication</keyword>
<evidence type="ECO:0000313" key="6">
    <source>
        <dbReference type="Proteomes" id="UP000033684"/>
    </source>
</evidence>
<proteinExistence type="inferred from homology"/>
<protein>
    <recommendedName>
        <fullName evidence="2 3">Single-stranded DNA-binding protein</fullName>
        <shortName evidence="2">SSB</shortName>
    </recommendedName>
</protein>
<dbReference type="Pfam" id="PF00436">
    <property type="entry name" value="SSB"/>
    <property type="match status" value="1"/>
</dbReference>
<reference evidence="5 6" key="2">
    <citation type="journal article" date="2016" name="Microb. Ecol.">
        <title>Genome Characteristics of a Novel Type I Methanotroph (Sn10-6) Isolated from a Flooded Indian Rice Field.</title>
        <authorList>
            <person name="Rahalkar M.C."/>
            <person name="Pandit P.S."/>
            <person name="Dhakephalkar P.K."/>
            <person name="Pore S."/>
            <person name="Arora P."/>
            <person name="Kapse N."/>
        </authorList>
    </citation>
    <scope>NUCLEOTIDE SEQUENCE [LARGE SCALE GENOMIC DNA]</scope>
    <source>
        <strain evidence="5 6">Sn10-6</strain>
    </source>
</reference>
<keyword evidence="1 2" id="KW-0238">DNA-binding</keyword>
<dbReference type="AlphaFoldDB" id="A0A0F3IMV0"/>
<dbReference type="RefSeq" id="WP_045777793.1">
    <property type="nucleotide sequence ID" value="NZ_LAJX01000007.1"/>
</dbReference>
<dbReference type="CDD" id="cd04496">
    <property type="entry name" value="SSB_OBF"/>
    <property type="match status" value="1"/>
</dbReference>
<dbReference type="HAMAP" id="MF_00984">
    <property type="entry name" value="SSB"/>
    <property type="match status" value="1"/>
</dbReference>
<dbReference type="NCBIfam" id="TIGR00621">
    <property type="entry name" value="ssb"/>
    <property type="match status" value="1"/>
</dbReference>
<name>A0A0F3IMV0_9GAMM</name>
<keyword evidence="2" id="KW-0233">DNA recombination</keyword>
<dbReference type="PANTHER" id="PTHR10302:SF27">
    <property type="entry name" value="SINGLE-STRANDED DNA-BINDING PROTEIN"/>
    <property type="match status" value="1"/>
</dbReference>
<evidence type="ECO:0000256" key="3">
    <source>
        <dbReference type="PIRNR" id="PIRNR002070"/>
    </source>
</evidence>
<keyword evidence="6" id="KW-1185">Reference proteome</keyword>
<keyword evidence="2" id="KW-0234">DNA repair</keyword>
<dbReference type="EMBL" id="LAJX01000007">
    <property type="protein sequence ID" value="KJV08022.1"/>
    <property type="molecule type" value="Genomic_DNA"/>
</dbReference>
<evidence type="ECO:0000256" key="4">
    <source>
        <dbReference type="SAM" id="MobiDB-lite"/>
    </source>
</evidence>
<dbReference type="PANTHER" id="PTHR10302">
    <property type="entry name" value="SINGLE-STRANDED DNA-BINDING PROTEIN"/>
    <property type="match status" value="1"/>
</dbReference>
<dbReference type="InterPro" id="IPR000424">
    <property type="entry name" value="Primosome_PriB/ssb"/>
</dbReference>
<dbReference type="SUPFAM" id="SSF50249">
    <property type="entry name" value="Nucleic acid-binding proteins"/>
    <property type="match status" value="1"/>
</dbReference>
<dbReference type="GO" id="GO:0006281">
    <property type="term" value="P:DNA repair"/>
    <property type="evidence" value="ECO:0007669"/>
    <property type="project" value="UniProtKB-UniRule"/>
</dbReference>
<dbReference type="PATRIC" id="fig|1632867.3.peg.5117"/>
<organism evidence="5 6">
    <name type="scientific">Methylocucumis oryzae</name>
    <dbReference type="NCBI Taxonomy" id="1632867"/>
    <lineage>
        <taxon>Bacteria</taxon>
        <taxon>Pseudomonadati</taxon>
        <taxon>Pseudomonadota</taxon>
        <taxon>Gammaproteobacteria</taxon>
        <taxon>Methylococcales</taxon>
        <taxon>Methylococcaceae</taxon>
        <taxon>Methylocucumis</taxon>
    </lineage>
</organism>
<comment type="function">
    <text evidence="2">Plays an important role in DNA replication, recombination and repair. Binds to ssDNA and to an array of partner proteins to recruit them to their sites of action during DNA metabolism.</text>
</comment>
<dbReference type="GO" id="GO:0003697">
    <property type="term" value="F:single-stranded DNA binding"/>
    <property type="evidence" value="ECO:0007669"/>
    <property type="project" value="UniProtKB-UniRule"/>
</dbReference>
<dbReference type="GO" id="GO:0009295">
    <property type="term" value="C:nucleoid"/>
    <property type="evidence" value="ECO:0007669"/>
    <property type="project" value="TreeGrafter"/>
</dbReference>
<dbReference type="PIRSF" id="PIRSF002070">
    <property type="entry name" value="SSB"/>
    <property type="match status" value="1"/>
</dbReference>
<dbReference type="GO" id="GO:0006260">
    <property type="term" value="P:DNA replication"/>
    <property type="evidence" value="ECO:0007669"/>
    <property type="project" value="UniProtKB-UniRule"/>
</dbReference>
<dbReference type="GO" id="GO:0006310">
    <property type="term" value="P:DNA recombination"/>
    <property type="evidence" value="ECO:0007669"/>
    <property type="project" value="UniProtKB-UniRule"/>
</dbReference>
<dbReference type="OrthoDB" id="9809878at2"/>
<comment type="caution">
    <text evidence="5">The sequence shown here is derived from an EMBL/GenBank/DDBJ whole genome shotgun (WGS) entry which is preliminary data.</text>
</comment>
<dbReference type="PROSITE" id="PS50935">
    <property type="entry name" value="SSB"/>
    <property type="match status" value="1"/>
</dbReference>
<reference evidence="6" key="1">
    <citation type="submission" date="2015-03" db="EMBL/GenBank/DDBJ databases">
        <title>Draft genome sequence of a novel methanotroph (Sn10-6) isolated from flooded ricefield rhizosphere in India.</title>
        <authorList>
            <person name="Pandit P.S."/>
            <person name="Pore S.D."/>
            <person name="Arora P."/>
            <person name="Kapse N.G."/>
            <person name="Dhakephalkar P.K."/>
            <person name="Rahalkar M.C."/>
        </authorList>
    </citation>
    <scope>NUCLEOTIDE SEQUENCE [LARGE SCALE GENOMIC DNA]</scope>
    <source>
        <strain evidence="6">Sn10-6</strain>
    </source>
</reference>
<accession>A0A0F3IMV0</accession>
<evidence type="ECO:0000313" key="5">
    <source>
        <dbReference type="EMBL" id="KJV08022.1"/>
    </source>
</evidence>
<comment type="subunit">
    <text evidence="2">Homotetramer.</text>
</comment>
<feature type="short sequence motif" description="Important for interaction with partner proteins" evidence="2">
    <location>
        <begin position="142"/>
        <end position="147"/>
    </location>
</feature>
<feature type="DNA-binding region" evidence="2">
    <location>
        <begin position="51"/>
        <end position="57"/>
    </location>
</feature>
<dbReference type="InterPro" id="IPR012340">
    <property type="entry name" value="NA-bd_OB-fold"/>
</dbReference>
<dbReference type="InterPro" id="IPR011344">
    <property type="entry name" value="ssDNA-bd"/>
</dbReference>
<feature type="region of interest" description="Disordered" evidence="4">
    <location>
        <begin position="106"/>
        <end position="147"/>
    </location>
</feature>
<dbReference type="Gene3D" id="2.40.50.140">
    <property type="entry name" value="Nucleic acid-binding proteins"/>
    <property type="match status" value="1"/>
</dbReference>
<evidence type="ECO:0000256" key="2">
    <source>
        <dbReference type="HAMAP-Rule" id="MF_00984"/>
    </source>
</evidence>
<evidence type="ECO:0000256" key="1">
    <source>
        <dbReference type="ARBA" id="ARBA00023125"/>
    </source>
</evidence>